<dbReference type="PANTHER" id="PTHR37096">
    <property type="entry name" value="YALI0E33429P"/>
    <property type="match status" value="1"/>
</dbReference>
<evidence type="ECO:0000313" key="3">
    <source>
        <dbReference type="EMBL" id="KAK9915236.1"/>
    </source>
</evidence>
<dbReference type="PANTHER" id="PTHR37096:SF1">
    <property type="entry name" value="AAA+ ATPASE DOMAIN-CONTAINING PROTEIN"/>
    <property type="match status" value="1"/>
</dbReference>
<gene>
    <name evidence="3" type="ORF">WJX75_006521</name>
</gene>
<keyword evidence="1" id="KW-0175">Coiled coil</keyword>
<dbReference type="InterPro" id="IPR027417">
    <property type="entry name" value="P-loop_NTPase"/>
</dbReference>
<organism evidence="3 4">
    <name type="scientific">Coccomyxa subellipsoidea</name>
    <dbReference type="NCBI Taxonomy" id="248742"/>
    <lineage>
        <taxon>Eukaryota</taxon>
        <taxon>Viridiplantae</taxon>
        <taxon>Chlorophyta</taxon>
        <taxon>core chlorophytes</taxon>
        <taxon>Trebouxiophyceae</taxon>
        <taxon>Trebouxiophyceae incertae sedis</taxon>
        <taxon>Coccomyxaceae</taxon>
        <taxon>Coccomyxa</taxon>
    </lineage>
</organism>
<dbReference type="InterPro" id="IPR011579">
    <property type="entry name" value="ATPase_dom"/>
</dbReference>
<dbReference type="Gene3D" id="3.40.50.300">
    <property type="entry name" value="P-loop containing nucleotide triphosphate hydrolases"/>
    <property type="match status" value="1"/>
</dbReference>
<dbReference type="InterPro" id="IPR051667">
    <property type="entry name" value="Archaeal_ATPase_domain"/>
</dbReference>
<evidence type="ECO:0000313" key="4">
    <source>
        <dbReference type="Proteomes" id="UP001491310"/>
    </source>
</evidence>
<dbReference type="Proteomes" id="UP001491310">
    <property type="component" value="Unassembled WGS sequence"/>
</dbReference>
<proteinExistence type="predicted"/>
<protein>
    <recommendedName>
        <fullName evidence="2">ATPase domain-containing protein</fullName>
    </recommendedName>
</protein>
<dbReference type="Pfam" id="PF01637">
    <property type="entry name" value="ATPase_2"/>
    <property type="match status" value="1"/>
</dbReference>
<keyword evidence="4" id="KW-1185">Reference proteome</keyword>
<feature type="domain" description="ATPase" evidence="2">
    <location>
        <begin position="59"/>
        <end position="338"/>
    </location>
</feature>
<name>A0ABR2YUA8_9CHLO</name>
<sequence>MFPKTATWSSKPRKRFLLCNNKPRTRRPIHTGYPQTSLNGAYFAAKQAEYETQENGNEFFNRTAERQSLREYILQQPSAILVILGPFSSGKTALIKQLFAPSQPSSSGSTEEGSTADLSTVFGSYLDGRLQQLTRSADLASSLQAHGKSLFERITDLAKLAGLGVAEAAVDGVNFNLEPVVKMVFEQEGKQSSLTRVIAGYTSMLRQFSRLKESSRSKMPWPIFCIDEANVLTEWGGSEGQQRDLRSLLRFFVRITKQERQAHVILATSDYSFLDWLSMDIVKKGFFRVEVIGDLPKEEAREFFQSSVLPSFGLSLQLSDEQWTSVYEVAGGNPGLLISAARDFKEDWQQKAEACLGKNGKKTLQALVKANLLACRPPSAWARDLPMEVHIKAVQKTAQVLQPVVTAPSAAHLYCMRLLQQDGDLESAVSPPSNEFAVEATASPEKEQIKAVEDALKDLENKIEAVDREISNLQNLKPYFWRWWAWWEDLVALRKEKEQLRDEKRQLRKEKEQLREKELLLLRIE</sequence>
<feature type="coiled-coil region" evidence="1">
    <location>
        <begin position="442"/>
        <end position="520"/>
    </location>
</feature>
<comment type="caution">
    <text evidence="3">The sequence shown here is derived from an EMBL/GenBank/DDBJ whole genome shotgun (WGS) entry which is preliminary data.</text>
</comment>
<evidence type="ECO:0000259" key="2">
    <source>
        <dbReference type="Pfam" id="PF01637"/>
    </source>
</evidence>
<accession>A0ABR2YUA8</accession>
<dbReference type="SUPFAM" id="SSF52540">
    <property type="entry name" value="P-loop containing nucleoside triphosphate hydrolases"/>
    <property type="match status" value="1"/>
</dbReference>
<dbReference type="EMBL" id="JALJOT010000005">
    <property type="protein sequence ID" value="KAK9915236.1"/>
    <property type="molecule type" value="Genomic_DNA"/>
</dbReference>
<reference evidence="3 4" key="1">
    <citation type="journal article" date="2024" name="Nat. Commun.">
        <title>Phylogenomics reveals the evolutionary origins of lichenization in chlorophyte algae.</title>
        <authorList>
            <person name="Puginier C."/>
            <person name="Libourel C."/>
            <person name="Otte J."/>
            <person name="Skaloud P."/>
            <person name="Haon M."/>
            <person name="Grisel S."/>
            <person name="Petersen M."/>
            <person name="Berrin J.G."/>
            <person name="Delaux P.M."/>
            <person name="Dal Grande F."/>
            <person name="Keller J."/>
        </authorList>
    </citation>
    <scope>NUCLEOTIDE SEQUENCE [LARGE SCALE GENOMIC DNA]</scope>
    <source>
        <strain evidence="3 4">SAG 216-7</strain>
    </source>
</reference>
<evidence type="ECO:0000256" key="1">
    <source>
        <dbReference type="SAM" id="Coils"/>
    </source>
</evidence>